<reference evidence="3" key="2">
    <citation type="submission" date="2009-03" db="EMBL/GenBank/DDBJ databases">
        <authorList>
            <person name="Gang L."/>
        </authorList>
    </citation>
    <scope>NUCLEOTIDE SEQUENCE</scope>
    <source>
        <strain evidence="3">Anhui</strain>
    </source>
</reference>
<dbReference type="EMBL" id="SKCS01000038">
    <property type="protein sequence ID" value="TNN19939.1"/>
    <property type="molecule type" value="Genomic_DNA"/>
</dbReference>
<keyword evidence="2" id="KW-0732">Signal</keyword>
<gene>
    <name evidence="4" type="ORF">EWB00_005818</name>
</gene>
<evidence type="ECO:0000313" key="4">
    <source>
        <dbReference type="EMBL" id="TNN19939.1"/>
    </source>
</evidence>
<evidence type="ECO:0000256" key="2">
    <source>
        <dbReference type="SAM" id="SignalP"/>
    </source>
</evidence>
<feature type="chain" id="PRO_5036437812" evidence="2">
    <location>
        <begin position="22"/>
        <end position="191"/>
    </location>
</feature>
<dbReference type="Proteomes" id="UP000311919">
    <property type="component" value="Unassembled WGS sequence"/>
</dbReference>
<feature type="signal peptide" evidence="2">
    <location>
        <begin position="1"/>
        <end position="21"/>
    </location>
</feature>
<name>C1L4C7_SCHJA</name>
<reference evidence="3" key="1">
    <citation type="journal article" date="2009" name="Nature">
        <title>The Schistosoma japonicum genome reveals features of host-parasite interplay.</title>
        <authorList>
            <person name="Liu F."/>
            <person name="Zhou Y."/>
            <person name="Wang Z.Q."/>
            <person name="Lu G."/>
            <person name="Zheng H."/>
            <person name="Brindley P.J."/>
            <person name="McManus D.P."/>
            <person name="Blair D."/>
            <person name="Zhang Q.H."/>
            <person name="Zhong Y."/>
            <person name="Wang S."/>
            <person name="Han Z.G."/>
            <person name="Chen Z."/>
        </authorList>
    </citation>
    <scope>NUCLEOTIDE SEQUENCE</scope>
    <source>
        <strain evidence="3">Anhui</strain>
    </source>
</reference>
<sequence length="191" mass="22533">MNSSIICIVLLFTISTVPTHGIRVSSDITDNFKSDNSDSRHKFIKSYQQFEKEFEDDEVNDHDDAADDDDDDLDDEDFDNHFNFEEEEEEDDYNFYNDNDEDFYKYHDDGDDNHDDDSNNNKNNNEWNEDYDHKEKDQKMGLNQVDNNVKRDHRGIPLDKDVLLKLEKMRNLGKKTSSNGNQIDQVAMNRT</sequence>
<accession>C1L4C7</accession>
<keyword evidence="5" id="KW-1185">Reference proteome</keyword>
<feature type="compositionally biased region" description="Polar residues" evidence="1">
    <location>
        <begin position="174"/>
        <end position="191"/>
    </location>
</feature>
<evidence type="ECO:0000256" key="1">
    <source>
        <dbReference type="SAM" id="MobiDB-lite"/>
    </source>
</evidence>
<evidence type="ECO:0000313" key="3">
    <source>
        <dbReference type="EMBL" id="CAX69555.1"/>
    </source>
</evidence>
<feature type="compositionally biased region" description="Acidic residues" evidence="1">
    <location>
        <begin position="85"/>
        <end position="101"/>
    </location>
</feature>
<dbReference type="EMBL" id="FN313821">
    <property type="protein sequence ID" value="CAX69555.1"/>
    <property type="molecule type" value="mRNA"/>
</dbReference>
<proteinExistence type="evidence at transcript level"/>
<feature type="region of interest" description="Disordered" evidence="1">
    <location>
        <begin position="52"/>
        <end position="154"/>
    </location>
</feature>
<reference evidence="4 5" key="3">
    <citation type="submission" date="2019-03" db="EMBL/GenBank/DDBJ databases">
        <title>An improved genome assembly of the fluke Schistosoma japonicum.</title>
        <authorList>
            <person name="Hu W."/>
            <person name="Luo F."/>
            <person name="Yin M."/>
            <person name="Mo X."/>
            <person name="Sun C."/>
            <person name="Wu Q."/>
            <person name="Zhu B."/>
            <person name="Xiang M."/>
            <person name="Wang J."/>
            <person name="Wang Y."/>
            <person name="Zhang T."/>
            <person name="Xu B."/>
            <person name="Zheng H."/>
            <person name="Feng Z."/>
        </authorList>
    </citation>
    <scope>NUCLEOTIDE SEQUENCE [LARGE SCALE GENOMIC DNA]</scope>
    <source>
        <strain evidence="4">HuSjv2</strain>
        <tissue evidence="4">Worms</tissue>
    </source>
</reference>
<dbReference type="AlphaFoldDB" id="C1L4C7"/>
<feature type="region of interest" description="Disordered" evidence="1">
    <location>
        <begin position="170"/>
        <end position="191"/>
    </location>
</feature>
<evidence type="ECO:0000313" key="5">
    <source>
        <dbReference type="Proteomes" id="UP000311919"/>
    </source>
</evidence>
<feature type="compositionally biased region" description="Basic and acidic residues" evidence="1">
    <location>
        <begin position="130"/>
        <end position="139"/>
    </location>
</feature>
<organism evidence="3">
    <name type="scientific">Schistosoma japonicum</name>
    <name type="common">Blood fluke</name>
    <dbReference type="NCBI Taxonomy" id="6182"/>
    <lineage>
        <taxon>Eukaryota</taxon>
        <taxon>Metazoa</taxon>
        <taxon>Spiralia</taxon>
        <taxon>Lophotrochozoa</taxon>
        <taxon>Platyhelminthes</taxon>
        <taxon>Trematoda</taxon>
        <taxon>Digenea</taxon>
        <taxon>Strigeidida</taxon>
        <taxon>Schistosomatoidea</taxon>
        <taxon>Schistosomatidae</taxon>
        <taxon>Schistosoma</taxon>
    </lineage>
</organism>
<protein>
    <submittedName>
        <fullName evidence="3 4">Protein VHS3</fullName>
    </submittedName>
</protein>
<feature type="compositionally biased region" description="Acidic residues" evidence="1">
    <location>
        <begin position="53"/>
        <end position="78"/>
    </location>
</feature>